<keyword evidence="3" id="KW-1185">Reference proteome</keyword>
<dbReference type="EMBL" id="BMYD01000009">
    <property type="protein sequence ID" value="GHA90622.1"/>
    <property type="molecule type" value="Genomic_DNA"/>
</dbReference>
<feature type="domain" description="Glutaredoxin" evidence="1">
    <location>
        <begin position="45"/>
        <end position="101"/>
    </location>
</feature>
<dbReference type="PROSITE" id="PS51354">
    <property type="entry name" value="GLUTAREDOXIN_2"/>
    <property type="match status" value="1"/>
</dbReference>
<dbReference type="InterPro" id="IPR036249">
    <property type="entry name" value="Thioredoxin-like_sf"/>
</dbReference>
<dbReference type="CDD" id="cd02976">
    <property type="entry name" value="NrdH"/>
    <property type="match status" value="1"/>
</dbReference>
<dbReference type="SUPFAM" id="SSF52833">
    <property type="entry name" value="Thioredoxin-like"/>
    <property type="match status" value="1"/>
</dbReference>
<evidence type="ECO:0000259" key="1">
    <source>
        <dbReference type="Pfam" id="PF00462"/>
    </source>
</evidence>
<evidence type="ECO:0000313" key="2">
    <source>
        <dbReference type="EMBL" id="GHA90622.1"/>
    </source>
</evidence>
<dbReference type="RefSeq" id="WP_229792566.1">
    <property type="nucleotide sequence ID" value="NZ_BMYD01000009.1"/>
</dbReference>
<reference evidence="2" key="1">
    <citation type="journal article" date="2014" name="Int. J. Syst. Evol. Microbiol.">
        <title>Complete genome sequence of Corynebacterium casei LMG S-19264T (=DSM 44701T), isolated from a smear-ripened cheese.</title>
        <authorList>
            <consortium name="US DOE Joint Genome Institute (JGI-PGF)"/>
            <person name="Walter F."/>
            <person name="Albersmeier A."/>
            <person name="Kalinowski J."/>
            <person name="Ruckert C."/>
        </authorList>
    </citation>
    <scope>NUCLEOTIDE SEQUENCE</scope>
    <source>
        <strain evidence="2">KCTC 23077</strain>
    </source>
</reference>
<accession>A0A918T410</accession>
<protein>
    <submittedName>
        <fullName evidence="2">NrdH-redoxin</fullName>
    </submittedName>
</protein>
<name>A0A918T410_9GAMM</name>
<reference evidence="2" key="2">
    <citation type="submission" date="2020-09" db="EMBL/GenBank/DDBJ databases">
        <authorList>
            <person name="Sun Q."/>
            <person name="Kim S."/>
        </authorList>
    </citation>
    <scope>NUCLEOTIDE SEQUENCE</scope>
    <source>
        <strain evidence="2">KCTC 23077</strain>
    </source>
</reference>
<comment type="caution">
    <text evidence="2">The sequence shown here is derived from an EMBL/GenBank/DDBJ whole genome shotgun (WGS) entry which is preliminary data.</text>
</comment>
<proteinExistence type="predicted"/>
<dbReference type="Gene3D" id="3.40.30.10">
    <property type="entry name" value="Glutaredoxin"/>
    <property type="match status" value="1"/>
</dbReference>
<dbReference type="Pfam" id="PF00462">
    <property type="entry name" value="Glutaredoxin"/>
    <property type="match status" value="1"/>
</dbReference>
<organism evidence="2 3">
    <name type="scientific">Cognatilysobacter bugurensis</name>
    <dbReference type="NCBI Taxonomy" id="543356"/>
    <lineage>
        <taxon>Bacteria</taxon>
        <taxon>Pseudomonadati</taxon>
        <taxon>Pseudomonadota</taxon>
        <taxon>Gammaproteobacteria</taxon>
        <taxon>Lysobacterales</taxon>
        <taxon>Lysobacteraceae</taxon>
        <taxon>Cognatilysobacter</taxon>
    </lineage>
</organism>
<dbReference type="InterPro" id="IPR002109">
    <property type="entry name" value="Glutaredoxin"/>
</dbReference>
<dbReference type="AlphaFoldDB" id="A0A918T410"/>
<gene>
    <name evidence="2" type="ORF">GCM10007067_30580</name>
</gene>
<dbReference type="Proteomes" id="UP000646426">
    <property type="component" value="Unassembled WGS sequence"/>
</dbReference>
<sequence length="121" mass="13335">MSRAVWLLLAVGLAVGVHAWLGRAPSDAVTDPADPRMHTGDARIVMLAAEWCGYCRKQQGDFERANVRYRVLDVDTPEGDRAMRALGARGVPVTVVGQNVVRGYDTARLDEHLTPLGYRVY</sequence>
<evidence type="ECO:0000313" key="3">
    <source>
        <dbReference type="Proteomes" id="UP000646426"/>
    </source>
</evidence>